<dbReference type="GO" id="GO:0046983">
    <property type="term" value="F:protein dimerization activity"/>
    <property type="evidence" value="ECO:0007669"/>
    <property type="project" value="InterPro"/>
</dbReference>
<dbReference type="InterPro" id="IPR012280">
    <property type="entry name" value="Semialdhyde_DH_dimer_dom"/>
</dbReference>
<dbReference type="PANTHER" id="PTHR46278">
    <property type="entry name" value="DEHYDROGENASE, PUTATIVE-RELATED"/>
    <property type="match status" value="1"/>
</dbReference>
<evidence type="ECO:0000259" key="2">
    <source>
        <dbReference type="Pfam" id="PF02774"/>
    </source>
</evidence>
<dbReference type="GO" id="GO:0008652">
    <property type="term" value="P:amino acid biosynthetic process"/>
    <property type="evidence" value="ECO:0007669"/>
    <property type="project" value="InterPro"/>
</dbReference>
<evidence type="ECO:0000313" key="3">
    <source>
        <dbReference type="EMBL" id="QOY85990.1"/>
    </source>
</evidence>
<protein>
    <recommendedName>
        <fullName evidence="2">Semialdehyde dehydrogenase dimerisation domain-containing protein</fullName>
    </recommendedName>
</protein>
<dbReference type="Gene3D" id="3.40.50.720">
    <property type="entry name" value="NAD(P)-binding Rossmann-like Domain"/>
    <property type="match status" value="1"/>
</dbReference>
<organism evidence="3 4">
    <name type="scientific">Paludibaculum fermentans</name>
    <dbReference type="NCBI Taxonomy" id="1473598"/>
    <lineage>
        <taxon>Bacteria</taxon>
        <taxon>Pseudomonadati</taxon>
        <taxon>Acidobacteriota</taxon>
        <taxon>Terriglobia</taxon>
        <taxon>Bryobacterales</taxon>
        <taxon>Bryobacteraceae</taxon>
        <taxon>Paludibaculum</taxon>
    </lineage>
</organism>
<evidence type="ECO:0000256" key="1">
    <source>
        <dbReference type="ARBA" id="ARBA00010584"/>
    </source>
</evidence>
<dbReference type="KEGG" id="pfer:IRI77_24665"/>
<dbReference type="RefSeq" id="WP_194447659.1">
    <property type="nucleotide sequence ID" value="NZ_CP063849.1"/>
</dbReference>
<dbReference type="SUPFAM" id="SSF55347">
    <property type="entry name" value="Glyceraldehyde-3-phosphate dehydrogenase-like, C-terminal domain"/>
    <property type="match status" value="1"/>
</dbReference>
<dbReference type="Gene3D" id="3.30.360.10">
    <property type="entry name" value="Dihydrodipicolinate Reductase, domain 2"/>
    <property type="match status" value="1"/>
</dbReference>
<proteinExistence type="inferred from homology"/>
<sequence length="336" mass="36756">MTKPKWLLLGGETLLGKEIRELVEEGKLPVTLSLASAHPDDIVLAPGEEDLLVMQPLDKNTIEDADVVLLAGTMEAHKRALALAHALPQRPAIVDAVCDFEDLPESVLRAPILEKEPVVAQEYSIHGLAHPAAIALARLMSLLHTQRPLRSSVVTILEPASERGKEGVDELHQQTLTLFNFQQMPRKLFDAQVSFNLLPRLGAEAQVSLEVAEHRIERHLASLLGPLAVPLPSMRVVQAPVFHGYCLNIWLEFESRPSVDEISGWLKDAGLDVRGADLEPGSNMGVAGQSGITVSDIVEDRGNARGIWLWLALDNMRTRAETALLTAGLLSRKEAR</sequence>
<dbReference type="Pfam" id="PF02774">
    <property type="entry name" value="Semialdhyde_dhC"/>
    <property type="match status" value="1"/>
</dbReference>
<dbReference type="GO" id="GO:0016620">
    <property type="term" value="F:oxidoreductase activity, acting on the aldehyde or oxo group of donors, NAD or NADP as acceptor"/>
    <property type="evidence" value="ECO:0007669"/>
    <property type="project" value="InterPro"/>
</dbReference>
<dbReference type="PANTHER" id="PTHR46278:SF2">
    <property type="entry name" value="ASPARTATE-SEMIALDEHYDE DEHYDROGENASE"/>
    <property type="match status" value="1"/>
</dbReference>
<evidence type="ECO:0000313" key="4">
    <source>
        <dbReference type="Proteomes" id="UP000593892"/>
    </source>
</evidence>
<keyword evidence="4" id="KW-1185">Reference proteome</keyword>
<name>A0A7S7SJH1_PALFE</name>
<feature type="domain" description="Semialdehyde dehydrogenase dimerisation" evidence="2">
    <location>
        <begin position="148"/>
        <end position="317"/>
    </location>
</feature>
<dbReference type="Proteomes" id="UP000593892">
    <property type="component" value="Chromosome"/>
</dbReference>
<dbReference type="EMBL" id="CP063849">
    <property type="protein sequence ID" value="QOY85990.1"/>
    <property type="molecule type" value="Genomic_DNA"/>
</dbReference>
<comment type="similarity">
    <text evidence="1">Belongs to the aspartate-semialdehyde dehydrogenase family.</text>
</comment>
<gene>
    <name evidence="3" type="ORF">IRI77_24665</name>
</gene>
<accession>A0A7S7SJH1</accession>
<reference evidence="3 4" key="1">
    <citation type="submission" date="2020-10" db="EMBL/GenBank/DDBJ databases">
        <title>Complete genome sequence of Paludibaculum fermentans P105T, a facultatively anaerobic acidobacterium capable of dissimilatory Fe(III) reduction.</title>
        <authorList>
            <person name="Dedysh S.N."/>
            <person name="Beletsky A.V."/>
            <person name="Kulichevskaya I.S."/>
            <person name="Mardanov A.V."/>
            <person name="Ravin N.V."/>
        </authorList>
    </citation>
    <scope>NUCLEOTIDE SEQUENCE [LARGE SCALE GENOMIC DNA]</scope>
    <source>
        <strain evidence="3 4">P105</strain>
    </source>
</reference>
<dbReference type="AlphaFoldDB" id="A0A7S7SJH1"/>
<dbReference type="CDD" id="cd18129">
    <property type="entry name" value="ASADH_C_USG1_like"/>
    <property type="match status" value="1"/>
</dbReference>